<sequence>MEWFDSLTLDLPQVVMTTACQCWILSRVATFIPASDRRKSPSMSGQTCIRSGVCSSRWGRSGMFVAP</sequence>
<dbReference type="Proteomes" id="UP000887565">
    <property type="component" value="Unplaced"/>
</dbReference>
<name>A0A915KRI6_ROMCU</name>
<keyword evidence="1" id="KW-1185">Reference proteome</keyword>
<protein>
    <submittedName>
        <fullName evidence="2">Uncharacterized protein</fullName>
    </submittedName>
</protein>
<dbReference type="WBParaSite" id="nRc.2.0.1.t40705-RA">
    <property type="protein sequence ID" value="nRc.2.0.1.t40705-RA"/>
    <property type="gene ID" value="nRc.2.0.1.g40705"/>
</dbReference>
<reference evidence="2" key="1">
    <citation type="submission" date="2022-11" db="UniProtKB">
        <authorList>
            <consortium name="WormBaseParasite"/>
        </authorList>
    </citation>
    <scope>IDENTIFICATION</scope>
</reference>
<evidence type="ECO:0000313" key="1">
    <source>
        <dbReference type="Proteomes" id="UP000887565"/>
    </source>
</evidence>
<evidence type="ECO:0000313" key="2">
    <source>
        <dbReference type="WBParaSite" id="nRc.2.0.1.t40705-RA"/>
    </source>
</evidence>
<organism evidence="1 2">
    <name type="scientific">Romanomermis culicivorax</name>
    <name type="common">Nematode worm</name>
    <dbReference type="NCBI Taxonomy" id="13658"/>
    <lineage>
        <taxon>Eukaryota</taxon>
        <taxon>Metazoa</taxon>
        <taxon>Ecdysozoa</taxon>
        <taxon>Nematoda</taxon>
        <taxon>Enoplea</taxon>
        <taxon>Dorylaimia</taxon>
        <taxon>Mermithida</taxon>
        <taxon>Mermithoidea</taxon>
        <taxon>Mermithidae</taxon>
        <taxon>Romanomermis</taxon>
    </lineage>
</organism>
<proteinExistence type="predicted"/>
<accession>A0A915KRI6</accession>
<dbReference type="AlphaFoldDB" id="A0A915KRI6"/>